<gene>
    <name evidence="2" type="ORF">B0T10DRAFT_261492</name>
</gene>
<dbReference type="OrthoDB" id="5352492at2759"/>
<evidence type="ECO:0000313" key="2">
    <source>
        <dbReference type="EMBL" id="KAH6871251.1"/>
    </source>
</evidence>
<dbReference type="Pfam" id="PF20248">
    <property type="entry name" value="DUF6603"/>
    <property type="match status" value="1"/>
</dbReference>
<name>A0A9P8VRB9_9HYPO</name>
<protein>
    <recommendedName>
        <fullName evidence="1">DUF6603 domain-containing protein</fullName>
    </recommendedName>
</protein>
<sequence length="1677" mass="177845">MALVPPLDGSTGALSTYWTQRILNEPLQVDVQPPPAPQAIAVKSRFLWDLVFTSQSNTVKFGPSSPGTAAVSPTSQDAVLGLDPASFPLSLTFASVASKFIGTTAASTELAAFVTAVDSPPGSLILSLDTAVASRSALWAIASDEYRTIVTLPFEAPGAATDAIQRFTNDSFGTTVQLVNPKVRLSFTLATIYVPDPGTPTVLTASSSWQLDVSLAADTFEVVLRLSPYGANLLISNPQGIPTPPGSILDRLSNAITGSNPSSRAPKAGDLPSPGQGSGAFNAFFSGISLWYICLQRSSEKTTLPDGTVGETPGPVYWRVNLIADWTTRSDVLLGLEFDSNLDSLYGKLLFSNDAPPLYANRRFDYDWQLDVSTAVRTPLPLYLDIWQLFSPNAKPPPQIPSKIIHGSVGFRKTAGTDSAFNLSATIVSEASFSPPPKNARSAPDGFSWDVVSVDAMIQSGASGPLVTLGLFTEFTLTPPSGSSFSPATFGIDIQWNSAGSWVLHGSVGDLSLGMLADFFDGGVRDVVAALVGPLALEQLDVVYTYDADGEASSFFIRGVILLGTLELDLSYEYASGLLEAGVDSASTIVRKQNGTEASNPPPLLGPVVGGVRQSVWTFTATLGASSPSSTIGSMLQSITGNAANLPDFVASIPVGEASGPQSAVKLVLRGTDAYTALSIAITIGDFTLTFISLSTPSSTHAKRILRVQVDQIPLVKDIPLIKELPQPFDKLVYLWLDDDSGKGMLTTELAHINDELDLLSIPRVVAKDTNNADPILPVLRPGHHFMVLNKGGVVLDHVFGDSAANSGSNDAQATATTPSEGPTKGGLQVQLPFLTISGIALDFRGGSIVLDFDAAVKLGPLFFTLVGFYIGIPLSSIKLNDLSHIHVDFGLHGLEVALDQPPVTLAGVFIHDGIINLGGMHLDSYRGGISLGFQAWKFIAIGQYGKDTDTDFKTVFVYANLDGPLVTLAFASITGVRVGLGFNSMIRSPAIKELPDFPLLDNSAASSSGQSPLALLNKFLAPSTGIPWVVPKEDAYWVAAGLTLTAFGILSVTAVLVFGVRDGGFVISVFANGIARMPPTAPPEATLFYVEIGMLAEINTVDGYFTVQAALAPSSHVLVPSCRLTGGFALVNWFSPSPHSGDFVFTVGGFHRAYSPPPWYPVPDRLGISFTLGSMINVTGNVYFAITPKCVMGGGGLHLGLDVGPVSAWLDVALDVFVQFKPFHYMADLKVSVGCAISIDVWFVHIRVTASVGANLHIEGPDPFGGTATVDFYLFSFTINFGERPPPAPPISLVEFFNMVNVPGPAPAPSTSPDPVDAMLGRIRFVVSTGLYPKLLPPSSGGPPSGPFPSTGVGTPWDIKVGAFSFVIGVDFALSSATVTNSSSSASPTTPILTPVTNTDPDHFYSKPMHINTPFTSSLSITVYNIDDPGNPLIKDNFTGEMVLKDVPAALWGPYSTDEDPTVSRNPQKLKDGNNPSMKLCMGVTIFSPPSTFGPCPVQSFNPTIAFTTKIKSSTDSDFYLPDIEGPQDTFLAGSPIKPDDPPADRWSDFKDEWSKAAESGKTALGNPAVDGSQPDGILKLTIVYCRVYDCFPHSECHLLLNCLHYRILQRADTGLQLKSFWPEATWNPTQRITTVGRHLAMPPKGGTRLSSGCFLAGALISSRTIAWAKPALLGR</sequence>
<reference evidence="2 3" key="1">
    <citation type="journal article" date="2021" name="Nat. Commun.">
        <title>Genetic determinants of endophytism in the Arabidopsis root mycobiome.</title>
        <authorList>
            <person name="Mesny F."/>
            <person name="Miyauchi S."/>
            <person name="Thiergart T."/>
            <person name="Pickel B."/>
            <person name="Atanasova L."/>
            <person name="Karlsson M."/>
            <person name="Huettel B."/>
            <person name="Barry K.W."/>
            <person name="Haridas S."/>
            <person name="Chen C."/>
            <person name="Bauer D."/>
            <person name="Andreopoulos W."/>
            <person name="Pangilinan J."/>
            <person name="LaButti K."/>
            <person name="Riley R."/>
            <person name="Lipzen A."/>
            <person name="Clum A."/>
            <person name="Drula E."/>
            <person name="Henrissat B."/>
            <person name="Kohler A."/>
            <person name="Grigoriev I.V."/>
            <person name="Martin F.M."/>
            <person name="Hacquard S."/>
        </authorList>
    </citation>
    <scope>NUCLEOTIDE SEQUENCE [LARGE SCALE GENOMIC DNA]</scope>
    <source>
        <strain evidence="2 3">MPI-CAGE-CH-0241</strain>
    </source>
</reference>
<comment type="caution">
    <text evidence="2">The sequence shown here is derived from an EMBL/GenBank/DDBJ whole genome shotgun (WGS) entry which is preliminary data.</text>
</comment>
<dbReference type="EMBL" id="JAGPYM010000057">
    <property type="protein sequence ID" value="KAH6871251.1"/>
    <property type="molecule type" value="Genomic_DNA"/>
</dbReference>
<evidence type="ECO:0000259" key="1">
    <source>
        <dbReference type="Pfam" id="PF20248"/>
    </source>
</evidence>
<evidence type="ECO:0000313" key="3">
    <source>
        <dbReference type="Proteomes" id="UP000777438"/>
    </source>
</evidence>
<proteinExistence type="predicted"/>
<dbReference type="InterPro" id="IPR046538">
    <property type="entry name" value="DUF6603"/>
</dbReference>
<keyword evidence="3" id="KW-1185">Reference proteome</keyword>
<feature type="domain" description="DUF6603" evidence="1">
    <location>
        <begin position="829"/>
        <end position="1302"/>
    </location>
</feature>
<dbReference type="Proteomes" id="UP000777438">
    <property type="component" value="Unassembled WGS sequence"/>
</dbReference>
<organism evidence="2 3">
    <name type="scientific">Thelonectria olida</name>
    <dbReference type="NCBI Taxonomy" id="1576542"/>
    <lineage>
        <taxon>Eukaryota</taxon>
        <taxon>Fungi</taxon>
        <taxon>Dikarya</taxon>
        <taxon>Ascomycota</taxon>
        <taxon>Pezizomycotina</taxon>
        <taxon>Sordariomycetes</taxon>
        <taxon>Hypocreomycetidae</taxon>
        <taxon>Hypocreales</taxon>
        <taxon>Nectriaceae</taxon>
        <taxon>Thelonectria</taxon>
    </lineage>
</organism>
<accession>A0A9P8VRB9</accession>